<comment type="caution">
    <text evidence="1">The sequence shown here is derived from an EMBL/GenBank/DDBJ whole genome shotgun (WGS) entry which is preliminary data.</text>
</comment>
<keyword evidence="2" id="KW-1185">Reference proteome</keyword>
<gene>
    <name evidence="1" type="ORF">M9H77_02067</name>
</gene>
<organism evidence="1 2">
    <name type="scientific">Catharanthus roseus</name>
    <name type="common">Madagascar periwinkle</name>
    <name type="synonym">Vinca rosea</name>
    <dbReference type="NCBI Taxonomy" id="4058"/>
    <lineage>
        <taxon>Eukaryota</taxon>
        <taxon>Viridiplantae</taxon>
        <taxon>Streptophyta</taxon>
        <taxon>Embryophyta</taxon>
        <taxon>Tracheophyta</taxon>
        <taxon>Spermatophyta</taxon>
        <taxon>Magnoliopsida</taxon>
        <taxon>eudicotyledons</taxon>
        <taxon>Gunneridae</taxon>
        <taxon>Pentapetalae</taxon>
        <taxon>asterids</taxon>
        <taxon>lamiids</taxon>
        <taxon>Gentianales</taxon>
        <taxon>Apocynaceae</taxon>
        <taxon>Rauvolfioideae</taxon>
        <taxon>Vinceae</taxon>
        <taxon>Catharanthinae</taxon>
        <taxon>Catharanthus</taxon>
    </lineage>
</organism>
<dbReference type="Proteomes" id="UP001060085">
    <property type="component" value="Linkage Group LG01"/>
</dbReference>
<protein>
    <submittedName>
        <fullName evidence="1">Uncharacterized protein</fullName>
    </submittedName>
</protein>
<dbReference type="EMBL" id="CM044701">
    <property type="protein sequence ID" value="KAI5680840.1"/>
    <property type="molecule type" value="Genomic_DNA"/>
</dbReference>
<accession>A0ACC0C7C1</accession>
<reference evidence="2" key="1">
    <citation type="journal article" date="2023" name="Nat. Plants">
        <title>Single-cell RNA sequencing provides a high-resolution roadmap for understanding the multicellular compartmentation of specialized metabolism.</title>
        <authorList>
            <person name="Sun S."/>
            <person name="Shen X."/>
            <person name="Li Y."/>
            <person name="Li Y."/>
            <person name="Wang S."/>
            <person name="Li R."/>
            <person name="Zhang H."/>
            <person name="Shen G."/>
            <person name="Guo B."/>
            <person name="Wei J."/>
            <person name="Xu J."/>
            <person name="St-Pierre B."/>
            <person name="Chen S."/>
            <person name="Sun C."/>
        </authorList>
    </citation>
    <scope>NUCLEOTIDE SEQUENCE [LARGE SCALE GENOMIC DNA]</scope>
</reference>
<sequence length="305" mass="34245">MVANYDSTHRHTWSITPDRPHSGQRASMDSALVISISAVYFTDRALIVSVSATCFTGLRHYPSLLDPSPPLVGLSHPLLNCRDSVSRVRGRPIRSTSQPIYTRALEIARFQCCGYAIQAYILVAFGCTIRLLDHSTSASSGHVKYFCWDPQLINAKARDDFDATAIKRYRQLMYNLRITSKKSAWMPPDYQANVRRPQEIGSRGERARALPSIRIDCSGLTSLTKSLKKASCSSRREGELINERSNEFWKEHEHRTTGAPMPTNHELLLELNDGLKKGHVYVFCVAESVFARSVPACYCGRLPIP</sequence>
<evidence type="ECO:0000313" key="2">
    <source>
        <dbReference type="Proteomes" id="UP001060085"/>
    </source>
</evidence>
<name>A0ACC0C7C1_CATRO</name>
<evidence type="ECO:0000313" key="1">
    <source>
        <dbReference type="EMBL" id="KAI5680840.1"/>
    </source>
</evidence>
<proteinExistence type="predicted"/>